<evidence type="ECO:0000313" key="2">
    <source>
        <dbReference type="EMBL" id="GGB70715.1"/>
    </source>
</evidence>
<evidence type="ECO:0000313" key="3">
    <source>
        <dbReference type="Proteomes" id="UP000615760"/>
    </source>
</evidence>
<gene>
    <name evidence="2" type="ORF">GCM10007424_08360</name>
</gene>
<dbReference type="EMBL" id="BMJE01000002">
    <property type="protein sequence ID" value="GGB70715.1"/>
    <property type="molecule type" value="Genomic_DNA"/>
</dbReference>
<feature type="chain" id="PRO_5046259721" evidence="1">
    <location>
        <begin position="22"/>
        <end position="150"/>
    </location>
</feature>
<feature type="signal peptide" evidence="1">
    <location>
        <begin position="1"/>
        <end position="21"/>
    </location>
</feature>
<dbReference type="Proteomes" id="UP000615760">
    <property type="component" value="Unassembled WGS sequence"/>
</dbReference>
<protein>
    <submittedName>
        <fullName evidence="2">Uncharacterized protein</fullName>
    </submittedName>
</protein>
<evidence type="ECO:0000256" key="1">
    <source>
        <dbReference type="SAM" id="SignalP"/>
    </source>
</evidence>
<keyword evidence="1" id="KW-0732">Signal</keyword>
<accession>A0ABQ1JNJ7</accession>
<name>A0ABQ1JNJ7_9FLAO</name>
<dbReference type="RefSeq" id="WP_188619993.1">
    <property type="nucleotide sequence ID" value="NZ_BMJE01000002.1"/>
</dbReference>
<reference evidence="3" key="1">
    <citation type="journal article" date="2019" name="Int. J. Syst. Evol. Microbiol.">
        <title>The Global Catalogue of Microorganisms (GCM) 10K type strain sequencing project: providing services to taxonomists for standard genome sequencing and annotation.</title>
        <authorList>
            <consortium name="The Broad Institute Genomics Platform"/>
            <consortium name="The Broad Institute Genome Sequencing Center for Infectious Disease"/>
            <person name="Wu L."/>
            <person name="Ma J."/>
        </authorList>
    </citation>
    <scope>NUCLEOTIDE SEQUENCE [LARGE SCALE GENOMIC DNA]</scope>
    <source>
        <strain evidence="3">CGMCC 1.15461</strain>
    </source>
</reference>
<proteinExistence type="predicted"/>
<sequence>MKKIYLFVAVACATVFSSCSSDDDSNDSANSNAPVVVTIDGQKKYFEEVDVEVNGSRIYVTALTKDHADVLSFEAQVPYTGEESIYDLEYKKGNNTYYESYENNDEGIIDNVEICTEHKLKGTFHGNVVSYQGETLDFITMTNGSFDLVY</sequence>
<comment type="caution">
    <text evidence="2">The sequence shown here is derived from an EMBL/GenBank/DDBJ whole genome shotgun (WGS) entry which is preliminary data.</text>
</comment>
<organism evidence="2 3">
    <name type="scientific">Flavobacterium suaedae</name>
    <dbReference type="NCBI Taxonomy" id="1767027"/>
    <lineage>
        <taxon>Bacteria</taxon>
        <taxon>Pseudomonadati</taxon>
        <taxon>Bacteroidota</taxon>
        <taxon>Flavobacteriia</taxon>
        <taxon>Flavobacteriales</taxon>
        <taxon>Flavobacteriaceae</taxon>
        <taxon>Flavobacterium</taxon>
    </lineage>
</organism>
<dbReference type="PROSITE" id="PS51257">
    <property type="entry name" value="PROKAR_LIPOPROTEIN"/>
    <property type="match status" value="1"/>
</dbReference>
<keyword evidence="3" id="KW-1185">Reference proteome</keyword>